<proteinExistence type="predicted"/>
<sequence>MSGEIIMEAALETSREKVVAMSAQQEILEMSWNRAGDGRRYKMKMPDNRSSLPPTLRANRCPIAPSTRQSFRSDKFSNDQSTRARHTRVHTPAHTPTPASATRPDTRDIRPPRRVYAARPQCTAGIPATVSSLHTSIVRHQPLVLMDAKCYFQRYDTPEARTAAHRNLVPAPSSESGVPPRLPPPGRRMCYQTHESMAGSLTRG</sequence>
<dbReference type="Proteomes" id="UP000256964">
    <property type="component" value="Unassembled WGS sequence"/>
</dbReference>
<evidence type="ECO:0000256" key="1">
    <source>
        <dbReference type="SAM" id="MobiDB-lite"/>
    </source>
</evidence>
<accession>A0A371DKT6</accession>
<name>A0A371DKT6_9APHY</name>
<evidence type="ECO:0000313" key="3">
    <source>
        <dbReference type="Proteomes" id="UP000256964"/>
    </source>
</evidence>
<keyword evidence="3" id="KW-1185">Reference proteome</keyword>
<dbReference type="AlphaFoldDB" id="A0A371DKT6"/>
<feature type="compositionally biased region" description="Low complexity" evidence="1">
    <location>
        <begin position="92"/>
        <end position="103"/>
    </location>
</feature>
<feature type="region of interest" description="Disordered" evidence="1">
    <location>
        <begin position="66"/>
        <end position="108"/>
    </location>
</feature>
<protein>
    <submittedName>
        <fullName evidence="2">Uncharacterized protein</fullName>
    </submittedName>
</protein>
<dbReference type="EMBL" id="KZ857388">
    <property type="protein sequence ID" value="RDX53140.1"/>
    <property type="molecule type" value="Genomic_DNA"/>
</dbReference>
<gene>
    <name evidence="2" type="ORF">OH76DRAFT_73781</name>
</gene>
<organism evidence="2 3">
    <name type="scientific">Lentinus brumalis</name>
    <dbReference type="NCBI Taxonomy" id="2498619"/>
    <lineage>
        <taxon>Eukaryota</taxon>
        <taxon>Fungi</taxon>
        <taxon>Dikarya</taxon>
        <taxon>Basidiomycota</taxon>
        <taxon>Agaricomycotina</taxon>
        <taxon>Agaricomycetes</taxon>
        <taxon>Polyporales</taxon>
        <taxon>Polyporaceae</taxon>
        <taxon>Lentinus</taxon>
    </lineage>
</organism>
<reference evidence="2 3" key="1">
    <citation type="journal article" date="2018" name="Biotechnol. Biofuels">
        <title>Integrative visual omics of the white-rot fungus Polyporus brumalis exposes the biotechnological potential of its oxidative enzymes for delignifying raw plant biomass.</title>
        <authorList>
            <person name="Miyauchi S."/>
            <person name="Rancon A."/>
            <person name="Drula E."/>
            <person name="Hage H."/>
            <person name="Chaduli D."/>
            <person name="Favel A."/>
            <person name="Grisel S."/>
            <person name="Henrissat B."/>
            <person name="Herpoel-Gimbert I."/>
            <person name="Ruiz-Duenas F.J."/>
            <person name="Chevret D."/>
            <person name="Hainaut M."/>
            <person name="Lin J."/>
            <person name="Wang M."/>
            <person name="Pangilinan J."/>
            <person name="Lipzen A."/>
            <person name="Lesage-Meessen L."/>
            <person name="Navarro D."/>
            <person name="Riley R."/>
            <person name="Grigoriev I.V."/>
            <person name="Zhou S."/>
            <person name="Raouche S."/>
            <person name="Rosso M.N."/>
        </authorList>
    </citation>
    <scope>NUCLEOTIDE SEQUENCE [LARGE SCALE GENOMIC DNA]</scope>
    <source>
        <strain evidence="2 3">BRFM 1820</strain>
    </source>
</reference>
<evidence type="ECO:0000313" key="2">
    <source>
        <dbReference type="EMBL" id="RDX53140.1"/>
    </source>
</evidence>